<feature type="transmembrane region" description="Helical" evidence="1">
    <location>
        <begin position="101"/>
        <end position="123"/>
    </location>
</feature>
<evidence type="ECO:0000313" key="2">
    <source>
        <dbReference type="EMBL" id="SET50657.1"/>
    </source>
</evidence>
<dbReference type="AlphaFoldDB" id="A0A1I0EYC5"/>
<feature type="transmembrane region" description="Helical" evidence="1">
    <location>
        <begin position="74"/>
        <end position="95"/>
    </location>
</feature>
<evidence type="ECO:0000256" key="1">
    <source>
        <dbReference type="SAM" id="Phobius"/>
    </source>
</evidence>
<keyword evidence="3" id="KW-1185">Reference proteome</keyword>
<proteinExistence type="predicted"/>
<organism evidence="2 3">
    <name type="scientific">Hymenobacter actinosclerus</name>
    <dbReference type="NCBI Taxonomy" id="82805"/>
    <lineage>
        <taxon>Bacteria</taxon>
        <taxon>Pseudomonadati</taxon>
        <taxon>Bacteroidota</taxon>
        <taxon>Cytophagia</taxon>
        <taxon>Cytophagales</taxon>
        <taxon>Hymenobacteraceae</taxon>
        <taxon>Hymenobacter</taxon>
    </lineage>
</organism>
<sequence length="194" mass="20649">MYNAFRLLEKGFFVLALLGLVLRSAFVGGGLPVMLVGILALALLYFAGGYFQARPPEPAGPAGLAPLKLPGLRVVSGIALSFLLIGVLFRLLAWQGSTVEIVAGLVLGAGVQLWAFVAGRGSGQPVATSVFRRTALLMAIGGIVLLTPVSSIIRWFHRDDTALAEKMVYQHEHPDDPAAAQAVRQHLQAKPEQL</sequence>
<gene>
    <name evidence="2" type="ORF">SAMN04487998_2049</name>
</gene>
<dbReference type="Proteomes" id="UP000198697">
    <property type="component" value="Unassembled WGS sequence"/>
</dbReference>
<name>A0A1I0EYC5_9BACT</name>
<keyword evidence="1" id="KW-0472">Membrane</keyword>
<feature type="transmembrane region" description="Helical" evidence="1">
    <location>
        <begin position="33"/>
        <end position="53"/>
    </location>
</feature>
<protein>
    <submittedName>
        <fullName evidence="2">Uncharacterized protein</fullName>
    </submittedName>
</protein>
<accession>A0A1I0EYC5</accession>
<dbReference type="STRING" id="82805.SAMN04487998_2049"/>
<reference evidence="3" key="1">
    <citation type="submission" date="2016-10" db="EMBL/GenBank/DDBJ databases">
        <authorList>
            <person name="Varghese N."/>
            <person name="Submissions S."/>
        </authorList>
    </citation>
    <scope>NUCLEOTIDE SEQUENCE [LARGE SCALE GENOMIC DNA]</scope>
    <source>
        <strain evidence="3">DSM 15310</strain>
    </source>
</reference>
<feature type="transmembrane region" description="Helical" evidence="1">
    <location>
        <begin position="135"/>
        <end position="157"/>
    </location>
</feature>
<dbReference type="EMBL" id="FOHS01000002">
    <property type="protein sequence ID" value="SET50657.1"/>
    <property type="molecule type" value="Genomic_DNA"/>
</dbReference>
<evidence type="ECO:0000313" key="3">
    <source>
        <dbReference type="Proteomes" id="UP000198697"/>
    </source>
</evidence>
<keyword evidence="1" id="KW-1133">Transmembrane helix</keyword>
<keyword evidence="1" id="KW-0812">Transmembrane</keyword>